<protein>
    <submittedName>
        <fullName evidence="6">CUB_2 domain-containing protein</fullName>
    </submittedName>
</protein>
<dbReference type="EnsemblMetazoa" id="CJA15623.1">
    <property type="protein sequence ID" value="CJA15623.1"/>
    <property type="gene ID" value="WBGene00134827"/>
</dbReference>
<reference evidence="6" key="2">
    <citation type="submission" date="2022-06" db="UniProtKB">
        <authorList>
            <consortium name="EnsemblMetazoa"/>
        </authorList>
    </citation>
    <scope>IDENTIFICATION</scope>
    <source>
        <strain evidence="6">DF5081</strain>
    </source>
</reference>
<keyword evidence="1" id="KW-1133">Transmembrane helix</keyword>
<keyword evidence="7" id="KW-1185">Reference proteome</keyword>
<keyword evidence="1" id="KW-0812">Transmembrane</keyword>
<feature type="domain" description="DUF7591" evidence="4">
    <location>
        <begin position="265"/>
        <end position="365"/>
    </location>
</feature>
<dbReference type="InterPro" id="IPR056013">
    <property type="entry name" value="DUF7591"/>
</dbReference>
<name>A0A8R1I1E9_CAEJA</name>
<evidence type="ECO:0000313" key="6">
    <source>
        <dbReference type="EnsemblMetazoa" id="CJA15623.1"/>
    </source>
</evidence>
<accession>A0A8R1I1E9</accession>
<dbReference type="PANTHER" id="PTHR47920:SF1">
    <property type="entry name" value="CUB-LIKE DOMAIN-CONTAINING PROTEIN"/>
    <property type="match status" value="1"/>
</dbReference>
<sequence>MRNSFVHILPIFTLISYLAAAPYNCNGTYTINPPANITNPWFYPATWTDKDSPPQYTGGQNCSWTINVPKGMFAYFALKADTNKKAVLQMTDSIGYVTTFDTAAMDPFYLMDPSFKVELRATDVGSLGLRVMWYPIGTFYPETIKLSANSTPITRVSGDFDNGTVIEATTKVSILSIPPATTAPDLIPYMRATQVFDGPNRNSSFLGNLWQVMATGNNLLSSGKFLTLYSLFPGFNIGNFVILQDYSGQNLIVFVKKKTIWILDVKDFKQYKAIQCIFPNLCQVSLNATQGKAAAIRFSGVPFYVKEISCPQTNKLSVYTDFVTDGHKLAEYSSDNVKTNIPQIFKSRFTTFVLNKDEALIQFSSDRTDAKWANSFIGRRGFVSSPNYLLSSQSQNFDDLIGNNGRFNITYKVDNTGIVDNATFTVRIFDGNKAVVDETYSTKNFPGGPVSSVGNSISVKYSSPASNSTGAFVSFAFDEHKSANNFGILGTIIIAIWIALFS</sequence>
<keyword evidence="1" id="KW-0472">Membrane</keyword>
<evidence type="ECO:0000256" key="2">
    <source>
        <dbReference type="SAM" id="SignalP"/>
    </source>
</evidence>
<dbReference type="InterPro" id="IPR003366">
    <property type="entry name" value="CUB-like_dom"/>
</dbReference>
<feature type="transmembrane region" description="Helical" evidence="1">
    <location>
        <begin position="483"/>
        <end position="501"/>
    </location>
</feature>
<dbReference type="AlphaFoldDB" id="A0A8R1I1E9"/>
<dbReference type="InterPro" id="IPR056014">
    <property type="entry name" value="DUF7592"/>
</dbReference>
<evidence type="ECO:0000313" key="7">
    <source>
        <dbReference type="Proteomes" id="UP000005237"/>
    </source>
</evidence>
<feature type="signal peptide" evidence="2">
    <location>
        <begin position="1"/>
        <end position="20"/>
    </location>
</feature>
<organism evidence="6 7">
    <name type="scientific">Caenorhabditis japonica</name>
    <dbReference type="NCBI Taxonomy" id="281687"/>
    <lineage>
        <taxon>Eukaryota</taxon>
        <taxon>Metazoa</taxon>
        <taxon>Ecdysozoa</taxon>
        <taxon>Nematoda</taxon>
        <taxon>Chromadorea</taxon>
        <taxon>Rhabditida</taxon>
        <taxon>Rhabditina</taxon>
        <taxon>Rhabditomorpha</taxon>
        <taxon>Rhabditoidea</taxon>
        <taxon>Rhabditidae</taxon>
        <taxon>Peloderinae</taxon>
        <taxon>Caenorhabditis</taxon>
    </lineage>
</organism>
<dbReference type="Pfam" id="PF24512">
    <property type="entry name" value="DUF7592"/>
    <property type="match status" value="1"/>
</dbReference>
<evidence type="ECO:0000256" key="1">
    <source>
        <dbReference type="SAM" id="Phobius"/>
    </source>
</evidence>
<evidence type="ECO:0000259" key="3">
    <source>
        <dbReference type="Pfam" id="PF02408"/>
    </source>
</evidence>
<keyword evidence="2" id="KW-0732">Signal</keyword>
<dbReference type="Pfam" id="PF02408">
    <property type="entry name" value="CUB_2"/>
    <property type="match status" value="1"/>
</dbReference>
<dbReference type="Proteomes" id="UP000005237">
    <property type="component" value="Unassembled WGS sequence"/>
</dbReference>
<reference evidence="7" key="1">
    <citation type="submission" date="2010-08" db="EMBL/GenBank/DDBJ databases">
        <authorList>
            <consortium name="Caenorhabditis japonica Sequencing Consortium"/>
            <person name="Wilson R.K."/>
        </authorList>
    </citation>
    <scope>NUCLEOTIDE SEQUENCE [LARGE SCALE GENOMIC DNA]</scope>
    <source>
        <strain evidence="7">DF5081</strain>
    </source>
</reference>
<dbReference type="PANTHER" id="PTHR47920">
    <property type="entry name" value="PROTEIN CBG13378-RELATED"/>
    <property type="match status" value="1"/>
</dbReference>
<feature type="chain" id="PRO_5035902897" evidence="2">
    <location>
        <begin position="21"/>
        <end position="502"/>
    </location>
</feature>
<dbReference type="Pfam" id="PF24511">
    <property type="entry name" value="DUF7591"/>
    <property type="match status" value="1"/>
</dbReference>
<evidence type="ECO:0000259" key="5">
    <source>
        <dbReference type="Pfam" id="PF24512"/>
    </source>
</evidence>
<feature type="domain" description="CUB-like" evidence="3">
    <location>
        <begin position="21"/>
        <end position="136"/>
    </location>
</feature>
<evidence type="ECO:0000259" key="4">
    <source>
        <dbReference type="Pfam" id="PF24511"/>
    </source>
</evidence>
<feature type="domain" description="DUF7592" evidence="5">
    <location>
        <begin position="149"/>
        <end position="231"/>
    </location>
</feature>
<proteinExistence type="predicted"/>